<gene>
    <name evidence="1" type="ORF">MtrunA17_Chr4g0055091</name>
</gene>
<protein>
    <submittedName>
        <fullName evidence="1">Uncharacterized protein</fullName>
    </submittedName>
</protein>
<sequence length="96" mass="11678">MGWFLAHFSRFFSVDENPKCIPNYPFAAKWAIQRGHGEGLTYRSLRDKLGFDDVTQRSYREHREIQDFEEILWYSGWIMCGVDNVYRHFLERVRRQ</sequence>
<dbReference type="Proteomes" id="UP000265566">
    <property type="component" value="Chromosome 4"/>
</dbReference>
<dbReference type="AlphaFoldDB" id="A0A396IC56"/>
<dbReference type="Gramene" id="rna25809">
    <property type="protein sequence ID" value="RHN63142.1"/>
    <property type="gene ID" value="gene25809"/>
</dbReference>
<comment type="caution">
    <text evidence="1">The sequence shown here is derived from an EMBL/GenBank/DDBJ whole genome shotgun (WGS) entry which is preliminary data.</text>
</comment>
<accession>A0A396IC56</accession>
<proteinExistence type="predicted"/>
<organism evidence="1">
    <name type="scientific">Medicago truncatula</name>
    <name type="common">Barrel medic</name>
    <name type="synonym">Medicago tribuloides</name>
    <dbReference type="NCBI Taxonomy" id="3880"/>
    <lineage>
        <taxon>Eukaryota</taxon>
        <taxon>Viridiplantae</taxon>
        <taxon>Streptophyta</taxon>
        <taxon>Embryophyta</taxon>
        <taxon>Tracheophyta</taxon>
        <taxon>Spermatophyta</taxon>
        <taxon>Magnoliopsida</taxon>
        <taxon>eudicotyledons</taxon>
        <taxon>Gunneridae</taxon>
        <taxon>Pentapetalae</taxon>
        <taxon>rosids</taxon>
        <taxon>fabids</taxon>
        <taxon>Fabales</taxon>
        <taxon>Fabaceae</taxon>
        <taxon>Papilionoideae</taxon>
        <taxon>50 kb inversion clade</taxon>
        <taxon>NPAAA clade</taxon>
        <taxon>Hologalegina</taxon>
        <taxon>IRL clade</taxon>
        <taxon>Trifolieae</taxon>
        <taxon>Medicago</taxon>
    </lineage>
</organism>
<dbReference type="EMBL" id="PSQE01000004">
    <property type="protein sequence ID" value="RHN63142.1"/>
    <property type="molecule type" value="Genomic_DNA"/>
</dbReference>
<evidence type="ECO:0000313" key="1">
    <source>
        <dbReference type="EMBL" id="RHN63142.1"/>
    </source>
</evidence>
<reference evidence="1" key="1">
    <citation type="journal article" date="2018" name="Nat. Plants">
        <title>Whole-genome landscape of Medicago truncatula symbiotic genes.</title>
        <authorList>
            <person name="Pecrix Y."/>
            <person name="Gamas P."/>
            <person name="Carrere S."/>
        </authorList>
    </citation>
    <scope>NUCLEOTIDE SEQUENCE</scope>
    <source>
        <tissue evidence="1">Leaves</tissue>
    </source>
</reference>
<name>A0A396IC56_MEDTR</name>